<reference evidence="2 3" key="1">
    <citation type="submission" date="2019-06" db="EMBL/GenBank/DDBJ databases">
        <title>Sequencing the genomes of 1000 actinobacteria strains.</title>
        <authorList>
            <person name="Klenk H.-P."/>
        </authorList>
    </citation>
    <scope>NUCLEOTIDE SEQUENCE [LARGE SCALE GENOMIC DNA]</scope>
    <source>
        <strain evidence="2 3">DSM 44819</strain>
    </source>
</reference>
<gene>
    <name evidence="2" type="ORF">FB564_3426</name>
    <name evidence="1" type="ORF">Sar04_23830</name>
</gene>
<accession>A0A542XRD6</accession>
<evidence type="ECO:0000313" key="4">
    <source>
        <dbReference type="Proteomes" id="UP000677457"/>
    </source>
</evidence>
<comment type="caution">
    <text evidence="2">The sequence shown here is derived from an EMBL/GenBank/DDBJ whole genome shotgun (WGS) entry which is preliminary data.</text>
</comment>
<name>A0A542XRD6_SALAC</name>
<dbReference type="EMBL" id="BOQM01000015">
    <property type="protein sequence ID" value="GIM85647.1"/>
    <property type="molecule type" value="Genomic_DNA"/>
</dbReference>
<organism evidence="2 3">
    <name type="scientific">Salinispora arenicola</name>
    <dbReference type="NCBI Taxonomy" id="168697"/>
    <lineage>
        <taxon>Bacteria</taxon>
        <taxon>Bacillati</taxon>
        <taxon>Actinomycetota</taxon>
        <taxon>Actinomycetes</taxon>
        <taxon>Micromonosporales</taxon>
        <taxon>Micromonosporaceae</taxon>
        <taxon>Salinispora</taxon>
    </lineage>
</organism>
<dbReference type="Proteomes" id="UP000677457">
    <property type="component" value="Unassembled WGS sequence"/>
</dbReference>
<keyword evidence="4" id="KW-1185">Reference proteome</keyword>
<dbReference type="AlphaFoldDB" id="A0A542XRD6"/>
<evidence type="ECO:0000313" key="1">
    <source>
        <dbReference type="EMBL" id="GIM85647.1"/>
    </source>
</evidence>
<dbReference type="RefSeq" id="WP_016812725.1">
    <property type="nucleotide sequence ID" value="NZ_BOQM01000015.1"/>
</dbReference>
<dbReference type="Proteomes" id="UP000315983">
    <property type="component" value="Unassembled WGS sequence"/>
</dbReference>
<sequence>MSVGDVKADLRDGNQSLDQAKTTIEGIGAALAELRSLALATLHDSQHPEAKKARSALAEATREVELTLRTVAVAKDRSTAFLKALG</sequence>
<evidence type="ECO:0000313" key="2">
    <source>
        <dbReference type="EMBL" id="TQL38233.1"/>
    </source>
</evidence>
<dbReference type="EMBL" id="VFOL01000001">
    <property type="protein sequence ID" value="TQL38233.1"/>
    <property type="molecule type" value="Genomic_DNA"/>
</dbReference>
<protein>
    <submittedName>
        <fullName evidence="2">Uncharacterized protein</fullName>
    </submittedName>
</protein>
<evidence type="ECO:0000313" key="3">
    <source>
        <dbReference type="Proteomes" id="UP000315983"/>
    </source>
</evidence>
<dbReference type="GeneID" id="93772622"/>
<proteinExistence type="predicted"/>
<reference evidence="1 4" key="2">
    <citation type="submission" date="2021-03" db="EMBL/GenBank/DDBJ databases">
        <title>Whole genome shotgun sequence of Salinispora arenicola NBRC 105043.</title>
        <authorList>
            <person name="Komaki H."/>
            <person name="Tamura T."/>
        </authorList>
    </citation>
    <scope>NUCLEOTIDE SEQUENCE [LARGE SCALE GENOMIC DNA]</scope>
    <source>
        <strain evidence="1 4">NBRC 105043</strain>
    </source>
</reference>